<keyword evidence="1 8" id="KW-0963">Cytoplasm</keyword>
<dbReference type="GO" id="GO:0046872">
    <property type="term" value="F:metal ion binding"/>
    <property type="evidence" value="ECO:0007669"/>
    <property type="project" value="UniProtKB-KW"/>
</dbReference>
<dbReference type="RefSeq" id="WP_109217898.1">
    <property type="nucleotide sequence ID" value="NZ_QEWT01000005.1"/>
</dbReference>
<feature type="binding site" evidence="8">
    <location>
        <position position="69"/>
    </location>
    <ligand>
        <name>GTP</name>
        <dbReference type="ChEBI" id="CHEBI:37565"/>
    </ligand>
</feature>
<evidence type="ECO:0000256" key="5">
    <source>
        <dbReference type="ARBA" id="ARBA00022842"/>
    </source>
</evidence>
<keyword evidence="6 8" id="KW-0342">GTP-binding</keyword>
<comment type="cofactor">
    <cofactor evidence="8">
        <name>Mg(2+)</name>
        <dbReference type="ChEBI" id="CHEBI:18420"/>
    </cofactor>
</comment>
<dbReference type="HAMAP" id="MF_00316">
    <property type="entry name" value="MobA"/>
    <property type="match status" value="1"/>
</dbReference>
<dbReference type="EMBL" id="QEWW01000003">
    <property type="protein sequence ID" value="PWD86324.1"/>
    <property type="molecule type" value="Genomic_DNA"/>
</dbReference>
<comment type="caution">
    <text evidence="8">Lacks conserved residue(s) required for the propagation of feature annotation.</text>
</comment>
<dbReference type="PANTHER" id="PTHR19136">
    <property type="entry name" value="MOLYBDENUM COFACTOR GUANYLYLTRANSFERASE"/>
    <property type="match status" value="1"/>
</dbReference>
<dbReference type="CDD" id="cd02503">
    <property type="entry name" value="MobA"/>
    <property type="match status" value="1"/>
</dbReference>
<dbReference type="Gene3D" id="3.90.550.10">
    <property type="entry name" value="Spore Coat Polysaccharide Biosynthesis Protein SpsA, Chain A"/>
    <property type="match status" value="1"/>
</dbReference>
<name>A0A2U2AR77_9GAMM</name>
<dbReference type="InterPro" id="IPR029044">
    <property type="entry name" value="Nucleotide-diphossugar_trans"/>
</dbReference>
<dbReference type="PANTHER" id="PTHR19136:SF81">
    <property type="entry name" value="MOLYBDENUM COFACTOR GUANYLYLTRANSFERASE"/>
    <property type="match status" value="1"/>
</dbReference>
<dbReference type="GO" id="GO:1902758">
    <property type="term" value="P:bis(molybdopterin guanine dinucleotide)molybdenum biosynthetic process"/>
    <property type="evidence" value="ECO:0007669"/>
    <property type="project" value="TreeGrafter"/>
</dbReference>
<feature type="binding site" evidence="8">
    <location>
        <position position="23"/>
    </location>
    <ligand>
        <name>GTP</name>
        <dbReference type="ChEBI" id="CHEBI:37565"/>
    </ligand>
</feature>
<feature type="binding site" evidence="8">
    <location>
        <begin position="10"/>
        <end position="12"/>
    </location>
    <ligand>
        <name>GTP</name>
        <dbReference type="ChEBI" id="CHEBI:37565"/>
    </ligand>
</feature>
<dbReference type="InterPro" id="IPR013482">
    <property type="entry name" value="Molybde_CF_guanTrfase"/>
</dbReference>
<proteinExistence type="inferred from homology"/>
<dbReference type="GO" id="GO:0005737">
    <property type="term" value="C:cytoplasm"/>
    <property type="evidence" value="ECO:0007669"/>
    <property type="project" value="UniProtKB-SubCell"/>
</dbReference>
<dbReference type="GO" id="GO:0005525">
    <property type="term" value="F:GTP binding"/>
    <property type="evidence" value="ECO:0007669"/>
    <property type="project" value="UniProtKB-UniRule"/>
</dbReference>
<evidence type="ECO:0000256" key="2">
    <source>
        <dbReference type="ARBA" id="ARBA00022679"/>
    </source>
</evidence>
<accession>A0A2U2AR77</accession>
<protein>
    <recommendedName>
        <fullName evidence="8">Molybdenum cofactor guanylyltransferase</fullName>
        <shortName evidence="8">MoCo guanylyltransferase</shortName>
        <ecNumber evidence="8">2.7.7.77</ecNumber>
    </recommendedName>
    <alternativeName>
        <fullName evidence="8">GTP:molybdopterin guanylyltransferase</fullName>
    </alternativeName>
    <alternativeName>
        <fullName evidence="8">Mo-MPT guanylyltransferase</fullName>
    </alternativeName>
    <alternativeName>
        <fullName evidence="8">Molybdopterin guanylyltransferase</fullName>
    </alternativeName>
    <alternativeName>
        <fullName evidence="8">Molybdopterin-guanine dinucleotide synthase</fullName>
        <shortName evidence="8">MGD synthase</shortName>
    </alternativeName>
</protein>
<comment type="subunit">
    <text evidence="8">Monomer.</text>
</comment>
<reference evidence="11" key="1">
    <citation type="submission" date="2018-05" db="EMBL/GenBank/DDBJ databases">
        <title>Ignatzschineria dubaiensis sp. nov., isolated from necrotic foot tissues of dromedaries (Camelus dromedarius) and associated maggots in Dubai, United Arab Emirates.</title>
        <authorList>
            <person name="Tsang C.C."/>
            <person name="Tang J.Y.M."/>
            <person name="Fong J.Y.H."/>
            <person name="Kinne J."/>
            <person name="Lee H.H."/>
            <person name="Joseph M."/>
            <person name="Jose S."/>
            <person name="Schuster R.K."/>
            <person name="Tang Y."/>
            <person name="Sivakumar S."/>
            <person name="Chen J.H.K."/>
            <person name="Teng J.L.L."/>
            <person name="Lau S.K.P."/>
            <person name="Wernery U."/>
            <person name="Woo P.C.Y."/>
        </authorList>
    </citation>
    <scope>NUCLEOTIDE SEQUENCE [LARGE SCALE GENOMIC DNA]</scope>
    <source>
        <strain evidence="11">UAE-HKU57</strain>
    </source>
</reference>
<feature type="binding site" evidence="8">
    <location>
        <position position="101"/>
    </location>
    <ligand>
        <name>GTP</name>
        <dbReference type="ChEBI" id="CHEBI:37565"/>
    </ligand>
</feature>
<evidence type="ECO:0000313" key="10">
    <source>
        <dbReference type="EMBL" id="PWD86324.1"/>
    </source>
</evidence>
<feature type="binding site" evidence="8">
    <location>
        <position position="101"/>
    </location>
    <ligand>
        <name>Mg(2+)</name>
        <dbReference type="ChEBI" id="CHEBI:18420"/>
    </ligand>
</feature>
<comment type="domain">
    <text evidence="8">The N-terminal domain determines nucleotide recognition and specific binding, while the C-terminal domain determines the specific binding to the target protein.</text>
</comment>
<comment type="catalytic activity">
    <reaction evidence="8">
        <text>Mo-molybdopterin + GTP + H(+) = Mo-molybdopterin guanine dinucleotide + diphosphate</text>
        <dbReference type="Rhea" id="RHEA:34243"/>
        <dbReference type="ChEBI" id="CHEBI:15378"/>
        <dbReference type="ChEBI" id="CHEBI:33019"/>
        <dbReference type="ChEBI" id="CHEBI:37565"/>
        <dbReference type="ChEBI" id="CHEBI:71302"/>
        <dbReference type="ChEBI" id="CHEBI:71310"/>
        <dbReference type="EC" id="2.7.7.77"/>
    </reaction>
</comment>
<dbReference type="EC" id="2.7.7.77" evidence="8"/>
<evidence type="ECO:0000256" key="1">
    <source>
        <dbReference type="ARBA" id="ARBA00022490"/>
    </source>
</evidence>
<dbReference type="GO" id="GO:0061603">
    <property type="term" value="F:molybdenum cofactor guanylyltransferase activity"/>
    <property type="evidence" value="ECO:0007669"/>
    <property type="project" value="UniProtKB-EC"/>
</dbReference>
<comment type="subcellular location">
    <subcellularLocation>
        <location evidence="8">Cytoplasm</location>
    </subcellularLocation>
</comment>
<comment type="function">
    <text evidence="8">Transfers a GMP moiety from GTP to Mo-molybdopterin (Mo-MPT) cofactor (Moco or molybdenum cofactor) to form Mo-molybdopterin guanine dinucleotide (Mo-MGD) cofactor.</text>
</comment>
<dbReference type="SUPFAM" id="SSF53448">
    <property type="entry name" value="Nucleotide-diphospho-sugar transferases"/>
    <property type="match status" value="1"/>
</dbReference>
<evidence type="ECO:0000256" key="3">
    <source>
        <dbReference type="ARBA" id="ARBA00022723"/>
    </source>
</evidence>
<evidence type="ECO:0000259" key="9">
    <source>
        <dbReference type="Pfam" id="PF12804"/>
    </source>
</evidence>
<keyword evidence="7 8" id="KW-0501">Molybdenum cofactor biosynthesis</keyword>
<dbReference type="AlphaFoldDB" id="A0A2U2AR77"/>
<keyword evidence="5 8" id="KW-0460">Magnesium</keyword>
<evidence type="ECO:0000256" key="8">
    <source>
        <dbReference type="HAMAP-Rule" id="MF_00316"/>
    </source>
</evidence>
<gene>
    <name evidence="8" type="primary">mobA</name>
    <name evidence="10" type="ORF">DC077_06175</name>
</gene>
<comment type="caution">
    <text evidence="10">The sequence shown here is derived from an EMBL/GenBank/DDBJ whole genome shotgun (WGS) entry which is preliminary data.</text>
</comment>
<evidence type="ECO:0000256" key="4">
    <source>
        <dbReference type="ARBA" id="ARBA00022741"/>
    </source>
</evidence>
<dbReference type="InterPro" id="IPR025877">
    <property type="entry name" value="MobA-like_NTP_Trfase"/>
</dbReference>
<keyword evidence="10" id="KW-0548">Nucleotidyltransferase</keyword>
<evidence type="ECO:0000256" key="6">
    <source>
        <dbReference type="ARBA" id="ARBA00023134"/>
    </source>
</evidence>
<evidence type="ECO:0000313" key="11">
    <source>
        <dbReference type="Proteomes" id="UP000245059"/>
    </source>
</evidence>
<dbReference type="Pfam" id="PF12804">
    <property type="entry name" value="NTP_transf_3"/>
    <property type="match status" value="1"/>
</dbReference>
<keyword evidence="2 8" id="KW-0808">Transferase</keyword>
<organism evidence="10 11">
    <name type="scientific">Ignatzschineria cameli</name>
    <dbReference type="NCBI Taxonomy" id="2182793"/>
    <lineage>
        <taxon>Bacteria</taxon>
        <taxon>Pseudomonadati</taxon>
        <taxon>Pseudomonadota</taxon>
        <taxon>Gammaproteobacteria</taxon>
        <taxon>Cardiobacteriales</taxon>
        <taxon>Ignatzschineriaceae</taxon>
        <taxon>Ignatzschineria</taxon>
    </lineage>
</organism>
<evidence type="ECO:0000256" key="7">
    <source>
        <dbReference type="ARBA" id="ARBA00023150"/>
    </source>
</evidence>
<keyword evidence="4 8" id="KW-0547">Nucleotide-binding</keyword>
<dbReference type="Proteomes" id="UP000245059">
    <property type="component" value="Unassembled WGS sequence"/>
</dbReference>
<comment type="similarity">
    <text evidence="8">Belongs to the MobA family.</text>
</comment>
<keyword evidence="3 8" id="KW-0479">Metal-binding</keyword>
<feature type="domain" description="MobA-like NTP transferase" evidence="9">
    <location>
        <begin position="7"/>
        <end position="171"/>
    </location>
</feature>
<sequence>MAQKVVGLILAGGEGRRMGYQNKGLLPLQGRRLVEHVVARIAPQVDQLYLSANRDLTCYESLGLPIITDEPQWEGMGPLAGIASLLPYLEANQQVQIVSCDGPLIPVDLVEKLAKALARLQREDAMIKAVYPVTDQREHYIYLQALAKDLEVVLPLLEKGDLRIRALLKKLSAAPIYFDEERAFINCNRPQDLEALERNCDEKL</sequence>